<dbReference type="Proteomes" id="UP000030645">
    <property type="component" value="Unassembled WGS sequence"/>
</dbReference>
<dbReference type="GO" id="GO:0005744">
    <property type="term" value="C:TIM23 mitochondrial import inner membrane translocase complex"/>
    <property type="evidence" value="ECO:0007669"/>
    <property type="project" value="TreeGrafter"/>
</dbReference>
<comment type="subcellular location">
    <subcellularLocation>
        <location evidence="1">Membrane</location>
        <topology evidence="1">Multi-pass membrane protein</topology>
    </subcellularLocation>
</comment>
<evidence type="ECO:0000313" key="5">
    <source>
        <dbReference type="EMBL" id="EXB39194.1"/>
    </source>
</evidence>
<evidence type="ECO:0000256" key="4">
    <source>
        <dbReference type="ARBA" id="ARBA00023136"/>
    </source>
</evidence>
<keyword evidence="6" id="KW-1185">Reference proteome</keyword>
<sequence>MADFTKSNNDEQSTRLYNPYQDLQVPIQNLYNLPTAHEHLFIEEASKPSRSWGENLQYYTGCGYLSGAIMGGAKGSIEGLKSAEPGDTLKLRVNRVLNSGGHVGRRFGNTFGVLGLIFAGLENGVIHFRGRDDLLNTVVAGLGTGALYKAAAGPRSAAIAGAIGGIAAAAAVAGKQVAKRYVPI</sequence>
<dbReference type="InterPro" id="IPR045238">
    <property type="entry name" value="Tim23-like"/>
</dbReference>
<dbReference type="KEGG" id="mnt:21389602"/>
<dbReference type="PANTHER" id="PTHR15371">
    <property type="entry name" value="TIM23"/>
    <property type="match status" value="1"/>
</dbReference>
<dbReference type="Pfam" id="PF02466">
    <property type="entry name" value="Tim17"/>
    <property type="match status" value="1"/>
</dbReference>
<dbReference type="GO" id="GO:0030150">
    <property type="term" value="P:protein import into mitochondrial matrix"/>
    <property type="evidence" value="ECO:0007669"/>
    <property type="project" value="TreeGrafter"/>
</dbReference>
<dbReference type="STRING" id="981085.W9QSU9"/>
<keyword evidence="2" id="KW-0812">Transmembrane</keyword>
<dbReference type="PANTHER" id="PTHR15371:SF24">
    <property type="entry name" value="MITOCHONDRIAL IMPORT INNER MEMBRANE TRANSLOCASE SUBUNIT TIM23-3"/>
    <property type="match status" value="1"/>
</dbReference>
<dbReference type="OrthoDB" id="159299at2759"/>
<evidence type="ECO:0000256" key="1">
    <source>
        <dbReference type="ARBA" id="ARBA00004141"/>
    </source>
</evidence>
<dbReference type="GO" id="GO:0008320">
    <property type="term" value="F:protein transmembrane transporter activity"/>
    <property type="evidence" value="ECO:0007669"/>
    <property type="project" value="TreeGrafter"/>
</dbReference>
<reference evidence="6" key="1">
    <citation type="submission" date="2013-01" db="EMBL/GenBank/DDBJ databases">
        <title>Draft Genome Sequence of a Mulberry Tree, Morus notabilis C.K. Schneid.</title>
        <authorList>
            <person name="He N."/>
            <person name="Zhao S."/>
        </authorList>
    </citation>
    <scope>NUCLEOTIDE SEQUENCE</scope>
</reference>
<evidence type="ECO:0000313" key="6">
    <source>
        <dbReference type="Proteomes" id="UP000030645"/>
    </source>
</evidence>
<proteinExistence type="predicted"/>
<evidence type="ECO:0000256" key="3">
    <source>
        <dbReference type="ARBA" id="ARBA00022989"/>
    </source>
</evidence>
<dbReference type="EMBL" id="KE343715">
    <property type="protein sequence ID" value="EXB39194.1"/>
    <property type="molecule type" value="Genomic_DNA"/>
</dbReference>
<keyword evidence="3" id="KW-1133">Transmembrane helix</keyword>
<protein>
    <submittedName>
        <fullName evidence="5">Uncharacterized protein</fullName>
    </submittedName>
</protein>
<accession>W9QSU9</accession>
<evidence type="ECO:0000256" key="2">
    <source>
        <dbReference type="ARBA" id="ARBA00022692"/>
    </source>
</evidence>
<gene>
    <name evidence="5" type="ORF">L484_006162</name>
</gene>
<keyword evidence="4" id="KW-0472">Membrane</keyword>
<name>W9QSU9_9ROSA</name>
<dbReference type="AlphaFoldDB" id="W9QSU9"/>
<dbReference type="eggNOG" id="KOG3324">
    <property type="taxonomic scope" value="Eukaryota"/>
</dbReference>
<organism evidence="5 6">
    <name type="scientific">Morus notabilis</name>
    <dbReference type="NCBI Taxonomy" id="981085"/>
    <lineage>
        <taxon>Eukaryota</taxon>
        <taxon>Viridiplantae</taxon>
        <taxon>Streptophyta</taxon>
        <taxon>Embryophyta</taxon>
        <taxon>Tracheophyta</taxon>
        <taxon>Spermatophyta</taxon>
        <taxon>Magnoliopsida</taxon>
        <taxon>eudicotyledons</taxon>
        <taxon>Gunneridae</taxon>
        <taxon>Pentapetalae</taxon>
        <taxon>rosids</taxon>
        <taxon>fabids</taxon>
        <taxon>Rosales</taxon>
        <taxon>Moraceae</taxon>
        <taxon>Moreae</taxon>
        <taxon>Morus</taxon>
    </lineage>
</organism>